<feature type="domain" description="G-patch" evidence="1">
    <location>
        <begin position="216"/>
        <end position="262"/>
    </location>
</feature>
<gene>
    <name evidence="2" type="ORF">CRG98_023945</name>
</gene>
<accession>A0A2I0JHA0</accession>
<dbReference type="InterPro" id="IPR000467">
    <property type="entry name" value="G_patch_dom"/>
</dbReference>
<sequence>MGVTRSGRVYMNPEIAGNGKAPAASGAALEAPPIPQKKVTEEEAEAFMKVIKASEYKVVEQMGKSPAHISLLALLLSSEPYREALIRVLTAAQVPKEIAPDRIEETVSSIFSNAISFLDDELPSEGWAHSRALHIVCKCNNFVIGRVMIDNGSALNVCLVSTLKQMNVDLNRVRPSKTAVRAFDGSRREVNGEIDLLIDVGPCSFSVTFQVRPSCADRMVGKVLLRHNYVPGTGLGAQGQGINCPIEIEEYKNRRGLGFRPSCHEIIKARRSMHLHHLAAYYGKINRGIQVPPLSHFFPAPPHVIGGTLDGPFSALEDEPVDLSAICAVTEETPLGVHIRLAQENEELDNWTSVPCYSVVIADV</sequence>
<dbReference type="GO" id="GO:0003676">
    <property type="term" value="F:nucleic acid binding"/>
    <property type="evidence" value="ECO:0007669"/>
    <property type="project" value="InterPro"/>
</dbReference>
<name>A0A2I0JHA0_PUNGR</name>
<keyword evidence="3" id="KW-1185">Reference proteome</keyword>
<dbReference type="PANTHER" id="PTHR32108:SF9">
    <property type="entry name" value="REVERSE TRANSCRIPTASE RNASE H-LIKE DOMAIN-CONTAINING PROTEIN"/>
    <property type="match status" value="1"/>
</dbReference>
<dbReference type="Pfam" id="PF01585">
    <property type="entry name" value="G-patch"/>
    <property type="match status" value="1"/>
</dbReference>
<dbReference type="SMART" id="SM00443">
    <property type="entry name" value="G_patch"/>
    <property type="match status" value="1"/>
</dbReference>
<dbReference type="CDD" id="cd00303">
    <property type="entry name" value="retropepsin_like"/>
    <property type="match status" value="1"/>
</dbReference>
<dbReference type="STRING" id="22663.A0A2I0JHA0"/>
<organism evidence="2 3">
    <name type="scientific">Punica granatum</name>
    <name type="common">Pomegranate</name>
    <dbReference type="NCBI Taxonomy" id="22663"/>
    <lineage>
        <taxon>Eukaryota</taxon>
        <taxon>Viridiplantae</taxon>
        <taxon>Streptophyta</taxon>
        <taxon>Embryophyta</taxon>
        <taxon>Tracheophyta</taxon>
        <taxon>Spermatophyta</taxon>
        <taxon>Magnoliopsida</taxon>
        <taxon>eudicotyledons</taxon>
        <taxon>Gunneridae</taxon>
        <taxon>Pentapetalae</taxon>
        <taxon>rosids</taxon>
        <taxon>malvids</taxon>
        <taxon>Myrtales</taxon>
        <taxon>Lythraceae</taxon>
        <taxon>Punica</taxon>
    </lineage>
</organism>
<dbReference type="PROSITE" id="PS50174">
    <property type="entry name" value="G_PATCH"/>
    <property type="match status" value="1"/>
</dbReference>
<proteinExistence type="predicted"/>
<dbReference type="AlphaFoldDB" id="A0A2I0JHA0"/>
<dbReference type="EMBL" id="PGOL01001682">
    <property type="protein sequence ID" value="PKI55634.1"/>
    <property type="molecule type" value="Genomic_DNA"/>
</dbReference>
<evidence type="ECO:0000313" key="3">
    <source>
        <dbReference type="Proteomes" id="UP000233551"/>
    </source>
</evidence>
<evidence type="ECO:0000313" key="2">
    <source>
        <dbReference type="EMBL" id="PKI55634.1"/>
    </source>
</evidence>
<protein>
    <recommendedName>
        <fullName evidence="1">G-patch domain-containing protein</fullName>
    </recommendedName>
</protein>
<dbReference type="Proteomes" id="UP000233551">
    <property type="component" value="Unassembled WGS sequence"/>
</dbReference>
<dbReference type="PANTHER" id="PTHR32108">
    <property type="entry name" value="DNA-DIRECTED RNA POLYMERASE SUBUNIT ALPHA"/>
    <property type="match status" value="1"/>
</dbReference>
<reference evidence="2 3" key="1">
    <citation type="submission" date="2017-11" db="EMBL/GenBank/DDBJ databases">
        <title>De-novo sequencing of pomegranate (Punica granatum L.) genome.</title>
        <authorList>
            <person name="Akparov Z."/>
            <person name="Amiraslanov A."/>
            <person name="Hajiyeva S."/>
            <person name="Abbasov M."/>
            <person name="Kaur K."/>
            <person name="Hamwieh A."/>
            <person name="Solovyev V."/>
            <person name="Salamov A."/>
            <person name="Braich B."/>
            <person name="Kosarev P."/>
            <person name="Mahmoud A."/>
            <person name="Hajiyev E."/>
            <person name="Babayeva S."/>
            <person name="Izzatullayeva V."/>
            <person name="Mammadov A."/>
            <person name="Mammadov A."/>
            <person name="Sharifova S."/>
            <person name="Ojaghi J."/>
            <person name="Eynullazada K."/>
            <person name="Bayramov B."/>
            <person name="Abdulazimova A."/>
            <person name="Shahmuradov I."/>
        </authorList>
    </citation>
    <scope>NUCLEOTIDE SEQUENCE [LARGE SCALE GENOMIC DNA]</scope>
    <source>
        <strain evidence="3">cv. AG2017</strain>
        <tissue evidence="2">Leaf</tissue>
    </source>
</reference>
<comment type="caution">
    <text evidence="2">The sequence shown here is derived from an EMBL/GenBank/DDBJ whole genome shotgun (WGS) entry which is preliminary data.</text>
</comment>
<evidence type="ECO:0000259" key="1">
    <source>
        <dbReference type="PROSITE" id="PS50174"/>
    </source>
</evidence>